<evidence type="ECO:0000256" key="1">
    <source>
        <dbReference type="ARBA" id="ARBA00023172"/>
    </source>
</evidence>
<proteinExistence type="predicted"/>
<organism evidence="3 4">
    <name type="scientific">Roseateles koreensis</name>
    <dbReference type="NCBI Taxonomy" id="2987526"/>
    <lineage>
        <taxon>Bacteria</taxon>
        <taxon>Pseudomonadati</taxon>
        <taxon>Pseudomonadota</taxon>
        <taxon>Betaproteobacteria</taxon>
        <taxon>Burkholderiales</taxon>
        <taxon>Sphaerotilaceae</taxon>
        <taxon>Roseateles</taxon>
    </lineage>
</organism>
<dbReference type="Gene3D" id="1.10.443.10">
    <property type="entry name" value="Intergrase catalytic core"/>
    <property type="match status" value="1"/>
</dbReference>
<evidence type="ECO:0008006" key="5">
    <source>
        <dbReference type="Google" id="ProtNLM"/>
    </source>
</evidence>
<dbReference type="RefSeq" id="WP_273597113.1">
    <property type="nucleotide sequence ID" value="NZ_JAQQXS010000010.1"/>
</dbReference>
<name>A0ABT5KST6_9BURK</name>
<comment type="caution">
    <text evidence="3">The sequence shown here is derived from an EMBL/GenBank/DDBJ whole genome shotgun (WGS) entry which is preliminary data.</text>
</comment>
<accession>A0ABT5KST6</accession>
<sequence>MPSTPLAQNPTFHPFGDSFMQANRVRSNSALLNEHTNTLVPLQARPWLDTESTSSRLLIWDTERTRISAAEVLDLDVVLPDGTSLLDPINADWLQLVTSYVYLLRDDRSLSLDTAKTHISVVDRLLIFLKWARLHGIFDLGRMTPDLIEKFSSDISLGTGHALKYVDRLKRYLREAKGDLPFVTDKLYPKRKTLDVAAICQAIFITFHGLSSDKAASQLLARVSARRGYRPPSWQAPTKGPLPAPKPVTRATHSRFVEAIRYLHKWNRELNDAGLRFVPLPTKADKPGSSRLRPAGHTKNIPPAEAMALLDTSLAWIYQHGPRVLDLFDDVEAFHEAECLRAGSLDRWKSDLAVQELRRAMSRFLAAEDSRGIVPHGCIKVIRNETGKGYTIARAILAGKFTTRSRTAASAWLSPATPVDDTRLAILLRGRLSKEQHWATTWPYSMVQLAEMTGTGIGTMKRFIDGGWLDVRSLERIEGFLISQGAMSPIEAKTDGRRAPDRMDHGIAANLAKYVAQHPLNTPVESGGPWPLRWNLTNSSRDSGLSLFEALRYCIPAAARIVIGVFQARRESELTSLATDCISLEEGNLWFESHIAKSLRRDKKLPTVKTTADAVAVLDRWSARGREMNGTNLLFSHWEPLGDAISVVKPNQDLNRFAALALKNPLSAPLQVRQFRRFFAVTFMWRYRLGSLPALSGFLCHSGLSMTWEYVTEKVGTTVMREAQAEFSKEMLVGAALGRIKLHGSFGRTWHRWAEKIRAQVKATIEFVNSPQEADRIFLQHVEAGIRMLTPTPGGVCSAGDRERDNKRAMCGVPDPEVPGRHVKKPELARPAQCACCPFNATDEKHRTHWASIAAEARAAADSEVPSIIRDRARLDAPKLERIVTFFSTD</sequence>
<keyword evidence="4" id="KW-1185">Reference proteome</keyword>
<evidence type="ECO:0000256" key="2">
    <source>
        <dbReference type="SAM" id="MobiDB-lite"/>
    </source>
</evidence>
<keyword evidence="1" id="KW-0233">DNA recombination</keyword>
<reference evidence="3 4" key="1">
    <citation type="submission" date="2022-10" db="EMBL/GenBank/DDBJ databases">
        <title>paucibacter sp. hw8 Genome sequencing.</title>
        <authorList>
            <person name="Park S."/>
        </authorList>
    </citation>
    <scope>NUCLEOTIDE SEQUENCE [LARGE SCALE GENOMIC DNA]</scope>
    <source>
        <strain evidence="4">hw8</strain>
    </source>
</reference>
<dbReference type="Proteomes" id="UP001219862">
    <property type="component" value="Unassembled WGS sequence"/>
</dbReference>
<gene>
    <name evidence="3" type="ORF">PRZ01_12435</name>
</gene>
<feature type="region of interest" description="Disordered" evidence="2">
    <location>
        <begin position="229"/>
        <end position="248"/>
    </location>
</feature>
<dbReference type="InterPro" id="IPR013762">
    <property type="entry name" value="Integrase-like_cat_sf"/>
</dbReference>
<evidence type="ECO:0000313" key="4">
    <source>
        <dbReference type="Proteomes" id="UP001219862"/>
    </source>
</evidence>
<dbReference type="SUPFAM" id="SSF56349">
    <property type="entry name" value="DNA breaking-rejoining enzymes"/>
    <property type="match status" value="1"/>
</dbReference>
<dbReference type="InterPro" id="IPR011010">
    <property type="entry name" value="DNA_brk_join_enz"/>
</dbReference>
<dbReference type="EMBL" id="JAQQXS010000010">
    <property type="protein sequence ID" value="MDC8785998.1"/>
    <property type="molecule type" value="Genomic_DNA"/>
</dbReference>
<protein>
    <recommendedName>
        <fullName evidence="5">Phage integrase family protein</fullName>
    </recommendedName>
</protein>
<evidence type="ECO:0000313" key="3">
    <source>
        <dbReference type="EMBL" id="MDC8785998.1"/>
    </source>
</evidence>